<evidence type="ECO:0000256" key="5">
    <source>
        <dbReference type="PIRNR" id="PIRNR038471"/>
    </source>
</evidence>
<name>A0A1Y0D5N1_9GAMM</name>
<dbReference type="GO" id="GO:0008360">
    <property type="term" value="P:regulation of cell shape"/>
    <property type="evidence" value="ECO:0007669"/>
    <property type="project" value="UniProtKB-KW"/>
</dbReference>
<reference evidence="8 9" key="1">
    <citation type="journal article" date="2014" name="Int. J. Syst. Evol. Microbiol.">
        <title>Oceanisphaera profunda sp. nov., a marine bacterium isolated from deep-sea sediment, and emended description of the genus Oceanisphaera.</title>
        <authorList>
            <person name="Xu Z."/>
            <person name="Zhang X.Y."/>
            <person name="Su H.N."/>
            <person name="Yu Z.C."/>
            <person name="Liu C."/>
            <person name="Li H."/>
            <person name="Chen X.L."/>
            <person name="Song X.Y."/>
            <person name="Xie B.B."/>
            <person name="Qin Q.L."/>
            <person name="Zhou B.C."/>
            <person name="Shi M."/>
            <person name="Huang Y."/>
            <person name="Zhang Y.Z."/>
        </authorList>
    </citation>
    <scope>NUCLEOTIDE SEQUENCE [LARGE SCALE GENOMIC DNA]</scope>
    <source>
        <strain evidence="8 9">SM1222</strain>
    </source>
</reference>
<dbReference type="InterPro" id="IPR007221">
    <property type="entry name" value="MreC"/>
</dbReference>
<dbReference type="InterPro" id="IPR042175">
    <property type="entry name" value="Cell/Rod_MreC_2"/>
</dbReference>
<evidence type="ECO:0000256" key="3">
    <source>
        <dbReference type="ARBA" id="ARBA00022960"/>
    </source>
</evidence>
<dbReference type="InterPro" id="IPR055342">
    <property type="entry name" value="MreC_beta-barrel_core"/>
</dbReference>
<sequence>MKPIFGRGPSLPIRLALAVVASLLLIIADGRYHSFTNAKLYLNTLVSPLQYLANSPRWMLDSASNQLMTNQTLLAQSKRLENELFLLRDDLLLLSHLEQENKRLRDLLGSPIRRDTRRMVAEILAVDTDPFSHQVVIDKGTLVGVFEGQPVLNEQGVVGQVISVGKNTSRVLLITDTSHGIPVRVARNDIRAIASGSGQLDRLLLHNITRNTDIKEGDVLLSSGLAGRFPEGYPVGRVHRVGYEEGQPFADIRVQPFAALDRVRYVLLLWPEPKLSESDEELADANAELGTETSTEPKTDAKHQGSSAAAEQVSE</sequence>
<evidence type="ECO:0000313" key="9">
    <source>
        <dbReference type="Proteomes" id="UP000243937"/>
    </source>
</evidence>
<dbReference type="NCBIfam" id="TIGR00219">
    <property type="entry name" value="mreC"/>
    <property type="match status" value="1"/>
</dbReference>
<dbReference type="Pfam" id="PF04085">
    <property type="entry name" value="MreC"/>
    <property type="match status" value="1"/>
</dbReference>
<gene>
    <name evidence="8" type="ORF">CBP31_09555</name>
</gene>
<dbReference type="PANTHER" id="PTHR34138:SF1">
    <property type="entry name" value="CELL SHAPE-DETERMINING PROTEIN MREC"/>
    <property type="match status" value="1"/>
</dbReference>
<dbReference type="Gene3D" id="2.40.10.340">
    <property type="entry name" value="Rod shape-determining protein MreC, domain 1"/>
    <property type="match status" value="1"/>
</dbReference>
<feature type="region of interest" description="Disordered" evidence="6">
    <location>
        <begin position="277"/>
        <end position="315"/>
    </location>
</feature>
<keyword evidence="9" id="KW-1185">Reference proteome</keyword>
<dbReference type="InterPro" id="IPR042177">
    <property type="entry name" value="Cell/Rod_1"/>
</dbReference>
<feature type="compositionally biased region" description="Polar residues" evidence="6">
    <location>
        <begin position="304"/>
        <end position="315"/>
    </location>
</feature>
<organism evidence="8 9">
    <name type="scientific">Oceanisphaera profunda</name>
    <dbReference type="NCBI Taxonomy" id="1416627"/>
    <lineage>
        <taxon>Bacteria</taxon>
        <taxon>Pseudomonadati</taxon>
        <taxon>Pseudomonadota</taxon>
        <taxon>Gammaproteobacteria</taxon>
        <taxon>Aeromonadales</taxon>
        <taxon>Aeromonadaceae</taxon>
        <taxon>Oceanisphaera</taxon>
    </lineage>
</organism>
<keyword evidence="3 5" id="KW-0133">Cell shape</keyword>
<proteinExistence type="inferred from homology"/>
<comment type="function">
    <text evidence="5">Involved in formation and maintenance of cell shape.</text>
</comment>
<evidence type="ECO:0000256" key="4">
    <source>
        <dbReference type="ARBA" id="ARBA00032089"/>
    </source>
</evidence>
<dbReference type="GO" id="GO:0005886">
    <property type="term" value="C:plasma membrane"/>
    <property type="evidence" value="ECO:0007669"/>
    <property type="project" value="TreeGrafter"/>
</dbReference>
<dbReference type="PIRSF" id="PIRSF038471">
    <property type="entry name" value="MreC"/>
    <property type="match status" value="1"/>
</dbReference>
<dbReference type="KEGG" id="opf:CBP31_09555"/>
<dbReference type="Proteomes" id="UP000243937">
    <property type="component" value="Chromosome"/>
</dbReference>
<evidence type="ECO:0000256" key="1">
    <source>
        <dbReference type="ARBA" id="ARBA00009369"/>
    </source>
</evidence>
<dbReference type="AlphaFoldDB" id="A0A1Y0D5N1"/>
<dbReference type="OrthoDB" id="9808025at2"/>
<comment type="similarity">
    <text evidence="1 5">Belongs to the MreC family.</text>
</comment>
<evidence type="ECO:0000259" key="7">
    <source>
        <dbReference type="Pfam" id="PF04085"/>
    </source>
</evidence>
<evidence type="ECO:0000313" key="8">
    <source>
        <dbReference type="EMBL" id="ART82840.1"/>
    </source>
</evidence>
<dbReference type="PANTHER" id="PTHR34138">
    <property type="entry name" value="CELL SHAPE-DETERMINING PROTEIN MREC"/>
    <property type="match status" value="1"/>
</dbReference>
<dbReference type="RefSeq" id="WP_087036735.1">
    <property type="nucleotide sequence ID" value="NZ_CP021377.1"/>
</dbReference>
<evidence type="ECO:0000256" key="2">
    <source>
        <dbReference type="ARBA" id="ARBA00013855"/>
    </source>
</evidence>
<dbReference type="Gene3D" id="2.40.10.350">
    <property type="entry name" value="Rod shape-determining protein MreC, domain 2"/>
    <property type="match status" value="1"/>
</dbReference>
<evidence type="ECO:0000256" key="6">
    <source>
        <dbReference type="SAM" id="MobiDB-lite"/>
    </source>
</evidence>
<feature type="domain" description="Rod shape-determining protein MreC beta-barrel core" evidence="7">
    <location>
        <begin position="123"/>
        <end position="270"/>
    </location>
</feature>
<protein>
    <recommendedName>
        <fullName evidence="2 5">Cell shape-determining protein MreC</fullName>
    </recommendedName>
    <alternativeName>
        <fullName evidence="4 5">Cell shape protein MreC</fullName>
    </alternativeName>
</protein>
<accession>A0A1Y0D5N1</accession>
<dbReference type="EMBL" id="CP021377">
    <property type="protein sequence ID" value="ART82840.1"/>
    <property type="molecule type" value="Genomic_DNA"/>
</dbReference>